<evidence type="ECO:0000313" key="2">
    <source>
        <dbReference type="Proteomes" id="UP000324222"/>
    </source>
</evidence>
<dbReference type="AlphaFoldDB" id="A0A5B7EAY7"/>
<proteinExistence type="predicted"/>
<keyword evidence="2" id="KW-1185">Reference proteome</keyword>
<gene>
    <name evidence="1" type="ORF">E2C01_024556</name>
</gene>
<comment type="caution">
    <text evidence="1">The sequence shown here is derived from an EMBL/GenBank/DDBJ whole genome shotgun (WGS) entry which is preliminary data.</text>
</comment>
<evidence type="ECO:0000313" key="1">
    <source>
        <dbReference type="EMBL" id="MPC31271.1"/>
    </source>
</evidence>
<reference evidence="1 2" key="1">
    <citation type="submission" date="2019-05" db="EMBL/GenBank/DDBJ databases">
        <title>Another draft genome of Portunus trituberculatus and its Hox gene families provides insights of decapod evolution.</title>
        <authorList>
            <person name="Jeong J.-H."/>
            <person name="Song I."/>
            <person name="Kim S."/>
            <person name="Choi T."/>
            <person name="Kim D."/>
            <person name="Ryu S."/>
            <person name="Kim W."/>
        </authorList>
    </citation>
    <scope>NUCLEOTIDE SEQUENCE [LARGE SCALE GENOMIC DNA]</scope>
    <source>
        <tissue evidence="1">Muscle</tissue>
    </source>
</reference>
<dbReference type="EMBL" id="VSRR010002403">
    <property type="protein sequence ID" value="MPC31271.1"/>
    <property type="molecule type" value="Genomic_DNA"/>
</dbReference>
<protein>
    <submittedName>
        <fullName evidence="1">Uncharacterized protein</fullName>
    </submittedName>
</protein>
<sequence>MITLWRQFLRCFFLTSSRLRYYAKQKGQVSVTPHRCEEGWRRRWWWWACLYLEPLRRRCMTRLDQEEE</sequence>
<accession>A0A5B7EAY7</accession>
<name>A0A5B7EAY7_PORTR</name>
<dbReference type="Proteomes" id="UP000324222">
    <property type="component" value="Unassembled WGS sequence"/>
</dbReference>
<organism evidence="1 2">
    <name type="scientific">Portunus trituberculatus</name>
    <name type="common">Swimming crab</name>
    <name type="synonym">Neptunus trituberculatus</name>
    <dbReference type="NCBI Taxonomy" id="210409"/>
    <lineage>
        <taxon>Eukaryota</taxon>
        <taxon>Metazoa</taxon>
        <taxon>Ecdysozoa</taxon>
        <taxon>Arthropoda</taxon>
        <taxon>Crustacea</taxon>
        <taxon>Multicrustacea</taxon>
        <taxon>Malacostraca</taxon>
        <taxon>Eumalacostraca</taxon>
        <taxon>Eucarida</taxon>
        <taxon>Decapoda</taxon>
        <taxon>Pleocyemata</taxon>
        <taxon>Brachyura</taxon>
        <taxon>Eubrachyura</taxon>
        <taxon>Portunoidea</taxon>
        <taxon>Portunidae</taxon>
        <taxon>Portuninae</taxon>
        <taxon>Portunus</taxon>
    </lineage>
</organism>